<organism evidence="17 18">
    <name type="scientific">Actinoplanes sichuanensis</name>
    <dbReference type="NCBI Taxonomy" id="512349"/>
    <lineage>
        <taxon>Bacteria</taxon>
        <taxon>Bacillati</taxon>
        <taxon>Actinomycetota</taxon>
        <taxon>Actinomycetes</taxon>
        <taxon>Micromonosporales</taxon>
        <taxon>Micromonosporaceae</taxon>
        <taxon>Actinoplanes</taxon>
    </lineage>
</organism>
<name>A0ABW4A006_9ACTN</name>
<feature type="domain" description="Glutamine amidotransferase type-2" evidence="16">
    <location>
        <begin position="35"/>
        <end position="441"/>
    </location>
</feature>
<dbReference type="CDD" id="cd00713">
    <property type="entry name" value="GltS"/>
    <property type="match status" value="1"/>
</dbReference>
<gene>
    <name evidence="17" type="primary">gltB</name>
    <name evidence="17" type="ORF">ACFQ5G_01540</name>
</gene>
<evidence type="ECO:0000256" key="14">
    <source>
        <dbReference type="ARBA" id="ARBA00029440"/>
    </source>
</evidence>
<dbReference type="InterPro" id="IPR002932">
    <property type="entry name" value="Glu_synthdom"/>
</dbReference>
<dbReference type="SUPFAM" id="SSF69336">
    <property type="entry name" value="Alpha subunit of glutamate synthase, C-terminal domain"/>
    <property type="match status" value="1"/>
</dbReference>
<dbReference type="Pfam" id="PF01645">
    <property type="entry name" value="Glu_synthase"/>
    <property type="match status" value="1"/>
</dbReference>
<dbReference type="SUPFAM" id="SSF51395">
    <property type="entry name" value="FMN-linked oxidoreductases"/>
    <property type="match status" value="1"/>
</dbReference>
<comment type="caution">
    <text evidence="17">The sequence shown here is derived from an EMBL/GenBank/DDBJ whole genome shotgun (WGS) entry which is preliminary data.</text>
</comment>
<dbReference type="InterPro" id="IPR002489">
    <property type="entry name" value="Glu_synth_asu_C"/>
</dbReference>
<keyword evidence="6" id="KW-0288">FMN</keyword>
<dbReference type="InterPro" id="IPR029055">
    <property type="entry name" value="Ntn_hydrolases_N"/>
</dbReference>
<evidence type="ECO:0000256" key="5">
    <source>
        <dbReference type="ARBA" id="ARBA00022630"/>
    </source>
</evidence>
<comment type="similarity">
    <text evidence="3">Belongs to the glutamate synthase family.</text>
</comment>
<evidence type="ECO:0000256" key="4">
    <source>
        <dbReference type="ARBA" id="ARBA00022605"/>
    </source>
</evidence>
<dbReference type="SUPFAM" id="SSF56235">
    <property type="entry name" value="N-terminal nucleophile aminohydrolases (Ntn hydrolases)"/>
    <property type="match status" value="1"/>
</dbReference>
<evidence type="ECO:0000313" key="17">
    <source>
        <dbReference type="EMBL" id="MFD1364020.1"/>
    </source>
</evidence>
<keyword evidence="10" id="KW-0408">Iron</keyword>
<dbReference type="Gene3D" id="3.60.20.10">
    <property type="entry name" value="Glutamine Phosphoribosylpyrophosphate, subunit 1, domain 1"/>
    <property type="match status" value="1"/>
</dbReference>
<dbReference type="EC" id="1.4.1.13" evidence="17"/>
<protein>
    <submittedName>
        <fullName evidence="17">Glutamate synthase large subunit</fullName>
        <ecNumber evidence="17">1.4.1.13</ecNumber>
    </submittedName>
</protein>
<dbReference type="PROSITE" id="PS51278">
    <property type="entry name" value="GATASE_TYPE_2"/>
    <property type="match status" value="1"/>
</dbReference>
<comment type="cofactor">
    <cofactor evidence="2">
        <name>[3Fe-4S] cluster</name>
        <dbReference type="ChEBI" id="CHEBI:21137"/>
    </cofactor>
</comment>
<keyword evidence="13" id="KW-0003">3Fe-4S</keyword>
<keyword evidence="8" id="KW-0315">Glutamine amidotransferase</keyword>
<keyword evidence="9 17" id="KW-0560">Oxidoreductase</keyword>
<evidence type="ECO:0000256" key="6">
    <source>
        <dbReference type="ARBA" id="ARBA00022643"/>
    </source>
</evidence>
<dbReference type="EMBL" id="JBHTMK010000004">
    <property type="protein sequence ID" value="MFD1364020.1"/>
    <property type="molecule type" value="Genomic_DNA"/>
</dbReference>
<evidence type="ECO:0000256" key="12">
    <source>
        <dbReference type="ARBA" id="ARBA00023164"/>
    </source>
</evidence>
<dbReference type="Pfam" id="PF01493">
    <property type="entry name" value="GXGXG"/>
    <property type="match status" value="1"/>
</dbReference>
<dbReference type="InterPro" id="IPR006982">
    <property type="entry name" value="Glu_synth_centr_N"/>
</dbReference>
<evidence type="ECO:0000313" key="18">
    <source>
        <dbReference type="Proteomes" id="UP001597183"/>
    </source>
</evidence>
<dbReference type="CDD" id="cd02808">
    <property type="entry name" value="GltS_FMN"/>
    <property type="match status" value="1"/>
</dbReference>
<evidence type="ECO:0000256" key="7">
    <source>
        <dbReference type="ARBA" id="ARBA00022723"/>
    </source>
</evidence>
<keyword evidence="18" id="KW-1185">Reference proteome</keyword>
<dbReference type="InterPro" id="IPR036485">
    <property type="entry name" value="Glu_synth_asu_C_sf"/>
</dbReference>
<dbReference type="InterPro" id="IPR017932">
    <property type="entry name" value="GATase_2_dom"/>
</dbReference>
<comment type="cofactor">
    <cofactor evidence="1">
        <name>FMN</name>
        <dbReference type="ChEBI" id="CHEBI:58210"/>
    </cofactor>
</comment>
<evidence type="ECO:0000256" key="2">
    <source>
        <dbReference type="ARBA" id="ARBA00001927"/>
    </source>
</evidence>
<sequence length="1526" mass="163440">MYRRELDQPGAHSLSPGPEGQYGRLTGIDHGRRVCGMASAIAAVADLHGRRSHDVIAAALSALTRLDHRGARGADPEDGDGAGLIFEVPDAFCRAVAGVELPDTGHYATGLVFLPADPTDAARAIRIFEKYALVEGLEVLSWRDVPVVPAVLGPTADRHRPTIRQVFLAGAALPGTRTGRAGEALSGIELERVAYCVRRQTERETAQRGLDAYFPSLSTRTITYKGRLTSYQLSAFFPDLKDGRLTSATALACVNVSETTTPGWTNEQPGRIVAHAGTITSLGANRNWMAARESVLSSEALPGNIRRLFPIVTADASGGAAFDAVLELLYLTGRSLPHAVAMMMPSAWENDLSMDPQVRAFHRYHACVMEPWYGSGPVAFSDGATIGMTTDRLGGGSGRWCHTADGLVVLGSEAGLLDLDPATVVAQGRLRPGEMLLVDTTAGRIVADAEIKAGLAVAEPYGDWLQAGLIDLVDLPPRQQIIYTHDVVTRRQLVFGYGADELELAIAPMARDGWEPRASMVTDMPLSVLSSRPRLLFDYFSPRFAPFSGPPVDPVREEPVTSLAATIGPEANLLAPGPASCRQITLPYPILDNDDLAKLLSVDDDGDLPGYQAVRVSGLYSVRDGAAGIKERLTQICRHVSEAIEDGVRILVLSDRDSNLDLAPIPSLLLTAAVHQHLVREQTRTQVSLLVEAGDCRAARHAALLVAYGASAVNPWLAYETIDEMIISGALGDMDRRIAIRNFIKALGRGILRTMAEAGVAAISSYCAGQSYEAIGLDHGFLKRYFTGTSGRIGGAGLPEVHAEVSGRHQAAYPFDAVPVSHLPPAGGWERWREGEPRLFDPEVVFLLQHATQSRQYDIFQRYTRAVDERAAGATLRGLMRMTSRQAEVPLDEVEPVSEIVKRFVTGAISYGAIASEAHETLAMAMNRLGGRSSTGDGGEDVERSYDPIRRSSIKRVAPGRFGVTSEYLVNADEFEIPLGPAGESMLPADKVWPWIARTRRVTPSLAAESPPWHPDVTSPSDLAQLVHDLKMVNPAARVRVSISRDGASAGVLAKLKADVIVVSPDGADLGAATAIGPSPSLPPWELTLAEAQQTLLTSGLRDRVVLGVGGLATGRDIVIAALLGAEEFGFATAPLIVSGCVMMRVCHLGTCPAGIASQQPYHREFFVGRPEFVENFFVFLAEQVREQLAELGFRTIDEAVGHCEVLDPAPEIRQPKGHLLDLSPLLHVPDLPDNAYRRGVVSQDHGLDHAMDNTLIELAMPALINADPVRSDLAIRNDHRSVGAMLGGEVTRRYGGSGLPEDTISFTMRGTAGQSFGAFLPPGVTLRLLGTANDYVAKGLCGGRVIACPDVSAPYVAQENAIAGNAVLYGATGGELFLGGRVGERFALRNCGAHAVVEGLGDHGCAYMSGGVVVVLGPVGHNFASGMTGGTAFVLDLDATKVNPEHVAVDRVSPEQSRVLFRLMRKHATETGSTVVDPILAGWASQVLRFSVVVSRDHERVMERIRIAEAAGRDVDEAAMGYRTR</sequence>
<evidence type="ECO:0000259" key="16">
    <source>
        <dbReference type="PROSITE" id="PS51278"/>
    </source>
</evidence>
<dbReference type="Pfam" id="PF00310">
    <property type="entry name" value="GATase_2"/>
    <property type="match status" value="1"/>
</dbReference>
<dbReference type="Gene3D" id="2.160.20.60">
    <property type="entry name" value="Glutamate synthase, alpha subunit, C-terminal domain"/>
    <property type="match status" value="1"/>
</dbReference>
<evidence type="ECO:0000256" key="15">
    <source>
        <dbReference type="SAM" id="MobiDB-lite"/>
    </source>
</evidence>
<keyword evidence="5" id="KW-0285">Flavoprotein</keyword>
<evidence type="ECO:0000256" key="9">
    <source>
        <dbReference type="ARBA" id="ARBA00023002"/>
    </source>
</evidence>
<keyword evidence="4" id="KW-0028">Amino-acid biosynthesis</keyword>
<feature type="region of interest" description="Disordered" evidence="15">
    <location>
        <begin position="1"/>
        <end position="25"/>
    </location>
</feature>
<comment type="pathway">
    <text evidence="14">Amino-acid biosynthesis.</text>
</comment>
<reference evidence="18" key="1">
    <citation type="journal article" date="2019" name="Int. J. Syst. Evol. Microbiol.">
        <title>The Global Catalogue of Microorganisms (GCM) 10K type strain sequencing project: providing services to taxonomists for standard genome sequencing and annotation.</title>
        <authorList>
            <consortium name="The Broad Institute Genomics Platform"/>
            <consortium name="The Broad Institute Genome Sequencing Center for Infectious Disease"/>
            <person name="Wu L."/>
            <person name="Ma J."/>
        </authorList>
    </citation>
    <scope>NUCLEOTIDE SEQUENCE [LARGE SCALE GENOMIC DNA]</scope>
    <source>
        <strain evidence="18">CCM 7526</strain>
    </source>
</reference>
<dbReference type="Proteomes" id="UP001597183">
    <property type="component" value="Unassembled WGS sequence"/>
</dbReference>
<keyword evidence="11" id="KW-0411">Iron-sulfur</keyword>
<dbReference type="Pfam" id="PF04898">
    <property type="entry name" value="Glu_syn_central"/>
    <property type="match status" value="1"/>
</dbReference>
<evidence type="ECO:0000256" key="8">
    <source>
        <dbReference type="ARBA" id="ARBA00022962"/>
    </source>
</evidence>
<proteinExistence type="inferred from homology"/>
<dbReference type="RefSeq" id="WP_378078151.1">
    <property type="nucleotide sequence ID" value="NZ_AP028461.1"/>
</dbReference>
<keyword evidence="7" id="KW-0479">Metal-binding</keyword>
<evidence type="ECO:0000256" key="1">
    <source>
        <dbReference type="ARBA" id="ARBA00001917"/>
    </source>
</evidence>
<dbReference type="NCBIfam" id="NF008730">
    <property type="entry name" value="PRK11750.1"/>
    <property type="match status" value="1"/>
</dbReference>
<evidence type="ECO:0000256" key="11">
    <source>
        <dbReference type="ARBA" id="ARBA00023014"/>
    </source>
</evidence>
<dbReference type="PANTHER" id="PTHR11938:SF133">
    <property type="entry name" value="GLUTAMATE SYNTHASE (NADH)"/>
    <property type="match status" value="1"/>
</dbReference>
<evidence type="ECO:0000256" key="10">
    <source>
        <dbReference type="ARBA" id="ARBA00023004"/>
    </source>
</evidence>
<dbReference type="InterPro" id="IPR013785">
    <property type="entry name" value="Aldolase_TIM"/>
</dbReference>
<dbReference type="Gene3D" id="3.20.20.70">
    <property type="entry name" value="Aldolase class I"/>
    <property type="match status" value="2"/>
</dbReference>
<evidence type="ECO:0000256" key="3">
    <source>
        <dbReference type="ARBA" id="ARBA00009716"/>
    </source>
</evidence>
<accession>A0ABW4A006</accession>
<dbReference type="PANTHER" id="PTHR11938">
    <property type="entry name" value="FAD NADPH DEHYDROGENASE/OXIDOREDUCTASE"/>
    <property type="match status" value="1"/>
</dbReference>
<dbReference type="GO" id="GO:0004355">
    <property type="term" value="F:glutamate synthase (NADPH) activity"/>
    <property type="evidence" value="ECO:0007669"/>
    <property type="project" value="UniProtKB-EC"/>
</dbReference>
<dbReference type="InterPro" id="IPR050711">
    <property type="entry name" value="ET-N_metabolism_enzyme"/>
</dbReference>
<evidence type="ECO:0000256" key="13">
    <source>
        <dbReference type="ARBA" id="ARBA00023291"/>
    </source>
</evidence>
<keyword evidence="12" id="KW-0314">Glutamate biosynthesis</keyword>